<dbReference type="HOGENOM" id="CLU_2625908_0_0_1"/>
<accession>J3M2H6</accession>
<keyword evidence="2" id="KW-1185">Reference proteome</keyword>
<name>J3M2H6_ORYBR</name>
<dbReference type="EnsemblPlants" id="OB04G36010.1">
    <property type="protein sequence ID" value="OB04G36010.1"/>
    <property type="gene ID" value="OB04G36010"/>
</dbReference>
<protein>
    <submittedName>
        <fullName evidence="1">Uncharacterized protein</fullName>
    </submittedName>
</protein>
<sequence length="78" mass="8419">MRSVLKMRQRLSGGTEAEIAERLHAASSPLLADCMSSMSSRGVQLSERALQSLHAQWAVLALHNSKISPSIQLSCTIA</sequence>
<evidence type="ECO:0000313" key="2">
    <source>
        <dbReference type="Proteomes" id="UP000006038"/>
    </source>
</evidence>
<evidence type="ECO:0000313" key="1">
    <source>
        <dbReference type="EnsemblPlants" id="OB04G36010.1"/>
    </source>
</evidence>
<dbReference type="AlphaFoldDB" id="J3M2H6"/>
<proteinExistence type="predicted"/>
<dbReference type="Proteomes" id="UP000006038">
    <property type="component" value="Chromosome 4"/>
</dbReference>
<dbReference type="Gramene" id="OB04G36010.1">
    <property type="protein sequence ID" value="OB04G36010.1"/>
    <property type="gene ID" value="OB04G36010"/>
</dbReference>
<reference evidence="1" key="1">
    <citation type="journal article" date="2013" name="Nat. Commun.">
        <title>Whole-genome sequencing of Oryza brachyantha reveals mechanisms underlying Oryza genome evolution.</title>
        <authorList>
            <person name="Chen J."/>
            <person name="Huang Q."/>
            <person name="Gao D."/>
            <person name="Wang J."/>
            <person name="Lang Y."/>
            <person name="Liu T."/>
            <person name="Li B."/>
            <person name="Bai Z."/>
            <person name="Luis Goicoechea J."/>
            <person name="Liang C."/>
            <person name="Chen C."/>
            <person name="Zhang W."/>
            <person name="Sun S."/>
            <person name="Liao Y."/>
            <person name="Zhang X."/>
            <person name="Yang L."/>
            <person name="Song C."/>
            <person name="Wang M."/>
            <person name="Shi J."/>
            <person name="Liu G."/>
            <person name="Liu J."/>
            <person name="Zhou H."/>
            <person name="Zhou W."/>
            <person name="Yu Q."/>
            <person name="An N."/>
            <person name="Chen Y."/>
            <person name="Cai Q."/>
            <person name="Wang B."/>
            <person name="Liu B."/>
            <person name="Min J."/>
            <person name="Huang Y."/>
            <person name="Wu H."/>
            <person name="Li Z."/>
            <person name="Zhang Y."/>
            <person name="Yin Y."/>
            <person name="Song W."/>
            <person name="Jiang J."/>
            <person name="Jackson S.A."/>
            <person name="Wing R.A."/>
            <person name="Wang J."/>
            <person name="Chen M."/>
        </authorList>
    </citation>
    <scope>NUCLEOTIDE SEQUENCE [LARGE SCALE GENOMIC DNA]</scope>
    <source>
        <strain evidence="1">cv. IRGC 101232</strain>
    </source>
</reference>
<organism evidence="1">
    <name type="scientific">Oryza brachyantha</name>
    <name type="common">malo sina</name>
    <dbReference type="NCBI Taxonomy" id="4533"/>
    <lineage>
        <taxon>Eukaryota</taxon>
        <taxon>Viridiplantae</taxon>
        <taxon>Streptophyta</taxon>
        <taxon>Embryophyta</taxon>
        <taxon>Tracheophyta</taxon>
        <taxon>Spermatophyta</taxon>
        <taxon>Magnoliopsida</taxon>
        <taxon>Liliopsida</taxon>
        <taxon>Poales</taxon>
        <taxon>Poaceae</taxon>
        <taxon>BOP clade</taxon>
        <taxon>Oryzoideae</taxon>
        <taxon>Oryzeae</taxon>
        <taxon>Oryzinae</taxon>
        <taxon>Oryza</taxon>
    </lineage>
</organism>
<reference evidence="1" key="2">
    <citation type="submission" date="2013-04" db="UniProtKB">
        <authorList>
            <consortium name="EnsemblPlants"/>
        </authorList>
    </citation>
    <scope>IDENTIFICATION</scope>
</reference>